<dbReference type="eggNOG" id="COG0344">
    <property type="taxonomic scope" value="Bacteria"/>
</dbReference>
<dbReference type="PANTHER" id="PTHR30309">
    <property type="entry name" value="INNER MEMBRANE PROTEIN YGIH"/>
    <property type="match status" value="1"/>
</dbReference>
<keyword evidence="7 10" id="KW-0472">Membrane</keyword>
<feature type="transmembrane region" description="Helical" evidence="10">
    <location>
        <begin position="6"/>
        <end position="23"/>
    </location>
</feature>
<dbReference type="GO" id="GO:0043772">
    <property type="term" value="F:acyl-phosphate glycerol-3-phosphate acyltransferase activity"/>
    <property type="evidence" value="ECO:0007669"/>
    <property type="project" value="UniProtKB-UniRule"/>
</dbReference>
<evidence type="ECO:0000313" key="12">
    <source>
        <dbReference type="Proteomes" id="UP000006190"/>
    </source>
</evidence>
<feature type="transmembrane region" description="Helical" evidence="10">
    <location>
        <begin position="123"/>
        <end position="156"/>
    </location>
</feature>
<dbReference type="AlphaFoldDB" id="H3NKL6"/>
<keyword evidence="8 10" id="KW-0594">Phospholipid biosynthesis</keyword>
<keyword evidence="5 10" id="KW-1133">Transmembrane helix</keyword>
<comment type="subunit">
    <text evidence="10">Probably interacts with PlsX.</text>
</comment>
<accession>H3NKL6</accession>
<comment type="catalytic activity">
    <reaction evidence="10">
        <text>an acyl phosphate + sn-glycerol 3-phosphate = a 1-acyl-sn-glycero-3-phosphate + phosphate</text>
        <dbReference type="Rhea" id="RHEA:34075"/>
        <dbReference type="ChEBI" id="CHEBI:43474"/>
        <dbReference type="ChEBI" id="CHEBI:57597"/>
        <dbReference type="ChEBI" id="CHEBI:57970"/>
        <dbReference type="ChEBI" id="CHEBI:59918"/>
        <dbReference type="EC" id="2.3.1.275"/>
    </reaction>
</comment>
<proteinExistence type="inferred from homology"/>
<dbReference type="EC" id="2.3.1.275" evidence="10"/>
<dbReference type="Pfam" id="PF02660">
    <property type="entry name" value="G3P_acyltransf"/>
    <property type="match status" value="1"/>
</dbReference>
<protein>
    <recommendedName>
        <fullName evidence="10">Glycerol-3-phosphate acyltransferase</fullName>
    </recommendedName>
    <alternativeName>
        <fullName evidence="10">Acyl-PO4 G3P acyltransferase</fullName>
    </alternativeName>
    <alternativeName>
        <fullName evidence="10">Acyl-phosphate--glycerol-3-phosphate acyltransferase</fullName>
    </alternativeName>
    <alternativeName>
        <fullName evidence="10">G3P acyltransferase</fullName>
        <shortName evidence="10">GPAT</shortName>
        <ecNumber evidence="10">2.3.1.275</ecNumber>
    </alternativeName>
    <alternativeName>
        <fullName evidence="10">Lysophosphatidic acid synthase</fullName>
        <shortName evidence="10">LPA synthase</shortName>
    </alternativeName>
</protein>
<keyword evidence="1 10" id="KW-1003">Cell membrane</keyword>
<dbReference type="STRING" id="883113.HMPREF9708_01405"/>
<keyword evidence="3 10" id="KW-0808">Transferase</keyword>
<reference evidence="11 12" key="1">
    <citation type="submission" date="2012-01" db="EMBL/GenBank/DDBJ databases">
        <title>The Genome Sequence of Facklamia languida CCUG 37842.</title>
        <authorList>
            <consortium name="The Broad Institute Genome Sequencing Platform"/>
            <person name="Earl A."/>
            <person name="Ward D."/>
            <person name="Feldgarden M."/>
            <person name="Gevers D."/>
            <person name="Huys G."/>
            <person name="Young S.K."/>
            <person name="Zeng Q."/>
            <person name="Gargeya S."/>
            <person name="Fitzgerald M."/>
            <person name="Haas B."/>
            <person name="Abouelleil A."/>
            <person name="Alvarado L."/>
            <person name="Arachchi H.M."/>
            <person name="Berlin A."/>
            <person name="Chapman S.B."/>
            <person name="Gearin G."/>
            <person name="Goldberg J."/>
            <person name="Griggs A."/>
            <person name="Gujja S."/>
            <person name="Hansen M."/>
            <person name="Heiman D."/>
            <person name="Howarth C."/>
            <person name="Larimer J."/>
            <person name="Lui A."/>
            <person name="MacDonald P.J.P."/>
            <person name="McCowen C."/>
            <person name="Montmayeur A."/>
            <person name="Murphy C."/>
            <person name="Neiman D."/>
            <person name="Pearson M."/>
            <person name="Priest M."/>
            <person name="Roberts A."/>
            <person name="Saif S."/>
            <person name="Shea T."/>
            <person name="Sisk P."/>
            <person name="Stolte C."/>
            <person name="Sykes S."/>
            <person name="Wortman J."/>
            <person name="Nusbaum C."/>
            <person name="Birren B."/>
        </authorList>
    </citation>
    <scope>NUCLEOTIDE SEQUENCE [LARGE SCALE GENOMIC DNA]</scope>
    <source>
        <strain evidence="11 12">CCUG 37842</strain>
    </source>
</reference>
<dbReference type="RefSeq" id="WP_006309617.1">
    <property type="nucleotide sequence ID" value="NZ_JH601133.1"/>
</dbReference>
<dbReference type="OrthoDB" id="9777124at2"/>
<dbReference type="SMART" id="SM01207">
    <property type="entry name" value="G3P_acyltransf"/>
    <property type="match status" value="1"/>
</dbReference>
<dbReference type="NCBIfam" id="TIGR00023">
    <property type="entry name" value="glycerol-3-phosphate 1-O-acyltransferase PlsY"/>
    <property type="match status" value="1"/>
</dbReference>
<feature type="transmembrane region" description="Helical" evidence="10">
    <location>
        <begin position="44"/>
        <end position="62"/>
    </location>
</feature>
<keyword evidence="4 10" id="KW-0812">Transmembrane</keyword>
<keyword evidence="2 10" id="KW-0444">Lipid biosynthesis</keyword>
<comment type="pathway">
    <text evidence="10">Lipid metabolism; phospholipid metabolism.</text>
</comment>
<dbReference type="PATRIC" id="fig|883113.3.peg.1402"/>
<dbReference type="PANTHER" id="PTHR30309:SF0">
    <property type="entry name" value="GLYCEROL-3-PHOSPHATE ACYLTRANSFERASE-RELATED"/>
    <property type="match status" value="1"/>
</dbReference>
<keyword evidence="9 10" id="KW-1208">Phospholipid metabolism</keyword>
<evidence type="ECO:0000256" key="4">
    <source>
        <dbReference type="ARBA" id="ARBA00022692"/>
    </source>
</evidence>
<evidence type="ECO:0000256" key="7">
    <source>
        <dbReference type="ARBA" id="ARBA00023136"/>
    </source>
</evidence>
<evidence type="ECO:0000256" key="6">
    <source>
        <dbReference type="ARBA" id="ARBA00023098"/>
    </source>
</evidence>
<dbReference type="HOGENOM" id="CLU_081254_4_0_9"/>
<dbReference type="UniPathway" id="UPA00085"/>
<feature type="transmembrane region" description="Helical" evidence="10">
    <location>
        <begin position="82"/>
        <end position="102"/>
    </location>
</feature>
<comment type="similarity">
    <text evidence="10">Belongs to the PlsY family.</text>
</comment>
<feature type="transmembrane region" description="Helical" evidence="10">
    <location>
        <begin position="162"/>
        <end position="178"/>
    </location>
</feature>
<keyword evidence="11" id="KW-0012">Acyltransferase</keyword>
<dbReference type="Proteomes" id="UP000006190">
    <property type="component" value="Unassembled WGS sequence"/>
</dbReference>
<sequence>MQEILLIVVSYLIGSIPSGVWYSKIFHKVDVRQLGSGNSGGTNVGRNFGSLAAICVITVDVLKGWLPMAYAYSHYAGQEDLVVMLTGIACVLGHAYPIWANFKGGKIVATSIGVLLGYHFTLALVQVALLLALILTTSIVSLASMTSYCLVVSWIILTDPPLYKIGFTLIALLMIYRHRQNIQRLVKGEERHVSFGLNKAKKKKS</sequence>
<organism evidence="11 12">
    <name type="scientific">Facklamia languida CCUG 37842</name>
    <dbReference type="NCBI Taxonomy" id="883113"/>
    <lineage>
        <taxon>Bacteria</taxon>
        <taxon>Bacillati</taxon>
        <taxon>Bacillota</taxon>
        <taxon>Bacilli</taxon>
        <taxon>Lactobacillales</taxon>
        <taxon>Aerococcaceae</taxon>
        <taxon>Facklamia</taxon>
    </lineage>
</organism>
<keyword evidence="12" id="KW-1185">Reference proteome</keyword>
<evidence type="ECO:0000256" key="10">
    <source>
        <dbReference type="HAMAP-Rule" id="MF_01043"/>
    </source>
</evidence>
<evidence type="ECO:0000256" key="5">
    <source>
        <dbReference type="ARBA" id="ARBA00022989"/>
    </source>
</evidence>
<keyword evidence="6 10" id="KW-0443">Lipid metabolism</keyword>
<comment type="function">
    <text evidence="10">Catalyzes the transfer of an acyl group from acyl-phosphate (acyl-PO(4)) to glycerol-3-phosphate (G3P) to form lysophosphatidic acid (LPA). This enzyme utilizes acyl-phosphate as fatty acyl donor, but not acyl-CoA or acyl-ACP.</text>
</comment>
<comment type="subcellular location">
    <subcellularLocation>
        <location evidence="10">Cell membrane</location>
        <topology evidence="10">Multi-pass membrane protein</topology>
    </subcellularLocation>
</comment>
<evidence type="ECO:0000256" key="8">
    <source>
        <dbReference type="ARBA" id="ARBA00023209"/>
    </source>
</evidence>
<evidence type="ECO:0000313" key="11">
    <source>
        <dbReference type="EMBL" id="EHR36399.1"/>
    </source>
</evidence>
<dbReference type="EMBL" id="AGEG01000015">
    <property type="protein sequence ID" value="EHR36399.1"/>
    <property type="molecule type" value="Genomic_DNA"/>
</dbReference>
<name>H3NKL6_9LACT</name>
<dbReference type="GO" id="GO:0008654">
    <property type="term" value="P:phospholipid biosynthetic process"/>
    <property type="evidence" value="ECO:0007669"/>
    <property type="project" value="UniProtKB-UniRule"/>
</dbReference>
<evidence type="ECO:0000256" key="3">
    <source>
        <dbReference type="ARBA" id="ARBA00022679"/>
    </source>
</evidence>
<dbReference type="InterPro" id="IPR003811">
    <property type="entry name" value="G3P_acylTferase_PlsY"/>
</dbReference>
<gene>
    <name evidence="10" type="primary">plsY</name>
    <name evidence="11" type="ORF">HMPREF9708_01405</name>
</gene>
<comment type="caution">
    <text evidence="11">The sequence shown here is derived from an EMBL/GenBank/DDBJ whole genome shotgun (WGS) entry which is preliminary data.</text>
</comment>
<evidence type="ECO:0000256" key="9">
    <source>
        <dbReference type="ARBA" id="ARBA00023264"/>
    </source>
</evidence>
<dbReference type="HAMAP" id="MF_01043">
    <property type="entry name" value="PlsY"/>
    <property type="match status" value="1"/>
</dbReference>
<evidence type="ECO:0000256" key="2">
    <source>
        <dbReference type="ARBA" id="ARBA00022516"/>
    </source>
</evidence>
<dbReference type="GO" id="GO:0005886">
    <property type="term" value="C:plasma membrane"/>
    <property type="evidence" value="ECO:0007669"/>
    <property type="project" value="UniProtKB-SubCell"/>
</dbReference>
<evidence type="ECO:0000256" key="1">
    <source>
        <dbReference type="ARBA" id="ARBA00022475"/>
    </source>
</evidence>